<evidence type="ECO:0000313" key="3">
    <source>
        <dbReference type="Proteomes" id="UP000011907"/>
    </source>
</evidence>
<dbReference type="AlphaFoldDB" id="M5PER7"/>
<dbReference type="EMBL" id="AOFM01000006">
    <property type="protein sequence ID" value="EME74872.1"/>
    <property type="molecule type" value="Genomic_DNA"/>
</dbReference>
<keyword evidence="1" id="KW-0472">Membrane</keyword>
<accession>M5PER7</accession>
<name>M5PER7_9BACI</name>
<protein>
    <submittedName>
        <fullName evidence="2">Uncharacterized protein</fullName>
    </submittedName>
</protein>
<dbReference type="PATRIC" id="fig|1274524.3.peg.1679"/>
<evidence type="ECO:0000256" key="1">
    <source>
        <dbReference type="SAM" id="Phobius"/>
    </source>
</evidence>
<sequence length="72" mass="8217">MIAISTFITFNSYFLLLFYTIKTLASKGINKKNKNFVEKVNVHCGIGLVLRKKAFRGGDDDQTARLENIFSR</sequence>
<evidence type="ECO:0000313" key="2">
    <source>
        <dbReference type="EMBL" id="EME74872.1"/>
    </source>
</evidence>
<keyword evidence="1" id="KW-0812">Transmembrane</keyword>
<reference evidence="2 3" key="1">
    <citation type="journal article" date="2013" name="Genome Announc.">
        <title>Draft Whole-Genome Sequence of Bacillus sonorensis Strain L12, a Source of Nonribosomal Lipopeptides.</title>
        <authorList>
            <person name="Adimpong D.B."/>
            <person name="Sorensen K.I."/>
            <person name="Nielsen D.S."/>
            <person name="Thorsen L."/>
            <person name="Rasmussen T.B."/>
            <person name="Derkx P.M."/>
            <person name="Jespersen L."/>
        </authorList>
    </citation>
    <scope>NUCLEOTIDE SEQUENCE [LARGE SCALE GENOMIC DNA]</scope>
    <source>
        <strain evidence="2 3">L12</strain>
    </source>
</reference>
<dbReference type="STRING" id="1274524.BSONL12_07762"/>
<organism evidence="2 3">
    <name type="scientific">Bacillus sonorensis L12</name>
    <dbReference type="NCBI Taxonomy" id="1274524"/>
    <lineage>
        <taxon>Bacteria</taxon>
        <taxon>Bacillati</taxon>
        <taxon>Bacillota</taxon>
        <taxon>Bacilli</taxon>
        <taxon>Bacillales</taxon>
        <taxon>Bacillaceae</taxon>
        <taxon>Bacillus</taxon>
    </lineage>
</organism>
<comment type="caution">
    <text evidence="2">The sequence shown here is derived from an EMBL/GenBank/DDBJ whole genome shotgun (WGS) entry which is preliminary data.</text>
</comment>
<keyword evidence="1" id="KW-1133">Transmembrane helix</keyword>
<proteinExistence type="predicted"/>
<feature type="transmembrane region" description="Helical" evidence="1">
    <location>
        <begin position="6"/>
        <end position="25"/>
    </location>
</feature>
<gene>
    <name evidence="2" type="ORF">BSONL12_07762</name>
</gene>
<dbReference type="Proteomes" id="UP000011907">
    <property type="component" value="Unassembled WGS sequence"/>
</dbReference>